<evidence type="ECO:0000313" key="4">
    <source>
        <dbReference type="Proteomes" id="UP000198582"/>
    </source>
</evidence>
<dbReference type="Pfam" id="PF00293">
    <property type="entry name" value="NUDIX"/>
    <property type="match status" value="1"/>
</dbReference>
<dbReference type="InterPro" id="IPR015797">
    <property type="entry name" value="NUDIX_hydrolase-like_dom_sf"/>
</dbReference>
<proteinExistence type="predicted"/>
<dbReference type="Gene3D" id="3.90.79.10">
    <property type="entry name" value="Nucleoside Triphosphate Pyrophosphohydrolase"/>
    <property type="match status" value="1"/>
</dbReference>
<evidence type="ECO:0000313" key="3">
    <source>
        <dbReference type="EMBL" id="SEP54291.1"/>
    </source>
</evidence>
<dbReference type="InterPro" id="IPR000086">
    <property type="entry name" value="NUDIX_hydrolase_dom"/>
</dbReference>
<feature type="domain" description="Nudix hydrolase" evidence="2">
    <location>
        <begin position="30"/>
        <end position="60"/>
    </location>
</feature>
<keyword evidence="1" id="KW-0378">Hydrolase</keyword>
<dbReference type="InterPro" id="IPR020084">
    <property type="entry name" value="NUDIX_hydrolase_CS"/>
</dbReference>
<protein>
    <submittedName>
        <fullName evidence="3">NUDIX domain-containing protein</fullName>
    </submittedName>
</protein>
<dbReference type="GO" id="GO:0016787">
    <property type="term" value="F:hydrolase activity"/>
    <property type="evidence" value="ECO:0007669"/>
    <property type="project" value="UniProtKB-KW"/>
</dbReference>
<name>A0A1H8YQL5_9PSEU</name>
<keyword evidence="4" id="KW-1185">Reference proteome</keyword>
<dbReference type="Proteomes" id="UP000198582">
    <property type="component" value="Unassembled WGS sequence"/>
</dbReference>
<dbReference type="EMBL" id="FOEF01000042">
    <property type="protein sequence ID" value="SEP54291.1"/>
    <property type="molecule type" value="Genomic_DNA"/>
</dbReference>
<dbReference type="AlphaFoldDB" id="A0A1H8YQL5"/>
<dbReference type="RefSeq" id="WP_091629487.1">
    <property type="nucleotide sequence ID" value="NZ_FOEF01000042.1"/>
</dbReference>
<gene>
    <name evidence="3" type="ORF">SAMN04489732_14215</name>
</gene>
<accession>A0A1H8YQL5</accession>
<dbReference type="SUPFAM" id="SSF55811">
    <property type="entry name" value="Nudix"/>
    <property type="match status" value="1"/>
</dbReference>
<reference evidence="3 4" key="1">
    <citation type="submission" date="2016-10" db="EMBL/GenBank/DDBJ databases">
        <authorList>
            <person name="de Groot N.N."/>
        </authorList>
    </citation>
    <scope>NUCLEOTIDE SEQUENCE [LARGE SCALE GENOMIC DNA]</scope>
    <source>
        <strain evidence="3 4">DSM 44993</strain>
    </source>
</reference>
<evidence type="ECO:0000259" key="2">
    <source>
        <dbReference type="Pfam" id="PF00293"/>
    </source>
</evidence>
<dbReference type="PROSITE" id="PS00893">
    <property type="entry name" value="NUDIX_BOX"/>
    <property type="match status" value="1"/>
</dbReference>
<dbReference type="STRING" id="394193.SAMN04489732_14215"/>
<sequence>MIKESTATVFVFAQIDQAWNFGLIYHPRLKQWMNAGGHVENENTAEAAVREVLEETGRHVVLLRPPGLPLPAGYPVPEVARPWWMNELAVPADGHTPEPHIHVDHQYLAIAPDPTTSVAAPEHPFRWCRDADLGTLDIVADTKMLAAMLLPQMTQIAAAHGRAEAAQPAGGPRG</sequence>
<organism evidence="3 4">
    <name type="scientific">Amycolatopsis saalfeldensis</name>
    <dbReference type="NCBI Taxonomy" id="394193"/>
    <lineage>
        <taxon>Bacteria</taxon>
        <taxon>Bacillati</taxon>
        <taxon>Actinomycetota</taxon>
        <taxon>Actinomycetes</taxon>
        <taxon>Pseudonocardiales</taxon>
        <taxon>Pseudonocardiaceae</taxon>
        <taxon>Amycolatopsis</taxon>
    </lineage>
</organism>
<evidence type="ECO:0000256" key="1">
    <source>
        <dbReference type="ARBA" id="ARBA00022801"/>
    </source>
</evidence>